<feature type="chain" id="PRO_5041439626" evidence="6">
    <location>
        <begin position="24"/>
        <end position="571"/>
    </location>
</feature>
<gene>
    <name evidence="7" type="ORF">B0T17DRAFT_585947</name>
</gene>
<dbReference type="Proteomes" id="UP001174934">
    <property type="component" value="Unassembled WGS sequence"/>
</dbReference>
<evidence type="ECO:0000256" key="3">
    <source>
        <dbReference type="ARBA" id="ARBA00022729"/>
    </source>
</evidence>
<dbReference type="PANTHER" id="PTHR11010">
    <property type="entry name" value="PROTEASE S28 PRO-X CARBOXYPEPTIDASE-RELATED"/>
    <property type="match status" value="1"/>
</dbReference>
<dbReference type="GO" id="GO:0070008">
    <property type="term" value="F:serine-type exopeptidase activity"/>
    <property type="evidence" value="ECO:0007669"/>
    <property type="project" value="InterPro"/>
</dbReference>
<dbReference type="Gene3D" id="3.40.50.1820">
    <property type="entry name" value="alpha/beta hydrolase"/>
    <property type="match status" value="2"/>
</dbReference>
<keyword evidence="3 6" id="KW-0732">Signal</keyword>
<evidence type="ECO:0000256" key="6">
    <source>
        <dbReference type="SAM" id="SignalP"/>
    </source>
</evidence>
<evidence type="ECO:0000313" key="7">
    <source>
        <dbReference type="EMBL" id="KAK0609563.1"/>
    </source>
</evidence>
<dbReference type="SUPFAM" id="SSF53474">
    <property type="entry name" value="alpha/beta-Hydrolases"/>
    <property type="match status" value="1"/>
</dbReference>
<feature type="signal peptide" evidence="6">
    <location>
        <begin position="1"/>
        <end position="23"/>
    </location>
</feature>
<keyword evidence="4" id="KW-0378">Hydrolase</keyword>
<evidence type="ECO:0000256" key="4">
    <source>
        <dbReference type="ARBA" id="ARBA00022801"/>
    </source>
</evidence>
<name>A0AA39TVK0_9PEZI</name>
<dbReference type="GO" id="GO:0008239">
    <property type="term" value="F:dipeptidyl-peptidase activity"/>
    <property type="evidence" value="ECO:0007669"/>
    <property type="project" value="TreeGrafter"/>
</dbReference>
<accession>A0AA39TVK0</accession>
<dbReference type="AlphaFoldDB" id="A0AA39TVK0"/>
<dbReference type="Pfam" id="PF05577">
    <property type="entry name" value="Peptidase_S28"/>
    <property type="match status" value="1"/>
</dbReference>
<dbReference type="GO" id="GO:0004180">
    <property type="term" value="F:carboxypeptidase activity"/>
    <property type="evidence" value="ECO:0007669"/>
    <property type="project" value="UniProtKB-KW"/>
</dbReference>
<keyword evidence="7" id="KW-0121">Carboxypeptidase</keyword>
<dbReference type="PANTHER" id="PTHR11010:SF109">
    <property type="entry name" value="PEPTIDASE, FAMILY S28, PUTATIVE (AFU_ORTHOLOGUE AFUA_4G03790)-RELATED"/>
    <property type="match status" value="1"/>
</dbReference>
<protein>
    <submittedName>
        <fullName evidence="7">Serine carboxypeptidase S28-domain-containing protein</fullName>
    </submittedName>
</protein>
<comment type="caution">
    <text evidence="7">The sequence shown here is derived from an EMBL/GenBank/DDBJ whole genome shotgun (WGS) entry which is preliminary data.</text>
</comment>
<evidence type="ECO:0000256" key="5">
    <source>
        <dbReference type="ARBA" id="ARBA00023180"/>
    </source>
</evidence>
<evidence type="ECO:0000256" key="1">
    <source>
        <dbReference type="ARBA" id="ARBA00011079"/>
    </source>
</evidence>
<evidence type="ECO:0000313" key="8">
    <source>
        <dbReference type="Proteomes" id="UP001174934"/>
    </source>
</evidence>
<keyword evidence="5" id="KW-0325">Glycoprotein</keyword>
<comment type="similarity">
    <text evidence="1">Belongs to the peptidase S28 family.</text>
</comment>
<dbReference type="GO" id="GO:0006508">
    <property type="term" value="P:proteolysis"/>
    <property type="evidence" value="ECO:0007669"/>
    <property type="project" value="UniProtKB-KW"/>
</dbReference>
<proteinExistence type="inferred from homology"/>
<dbReference type="EMBL" id="JAULSR010000013">
    <property type="protein sequence ID" value="KAK0609563.1"/>
    <property type="molecule type" value="Genomic_DNA"/>
</dbReference>
<keyword evidence="2" id="KW-0645">Protease</keyword>
<reference evidence="7" key="1">
    <citation type="submission" date="2023-06" db="EMBL/GenBank/DDBJ databases">
        <title>Genome-scale phylogeny and comparative genomics of the fungal order Sordariales.</title>
        <authorList>
            <consortium name="Lawrence Berkeley National Laboratory"/>
            <person name="Hensen N."/>
            <person name="Bonometti L."/>
            <person name="Westerberg I."/>
            <person name="Brannstrom I.O."/>
            <person name="Guillou S."/>
            <person name="Cros-Aarteil S."/>
            <person name="Calhoun S."/>
            <person name="Haridas S."/>
            <person name="Kuo A."/>
            <person name="Mondo S."/>
            <person name="Pangilinan J."/>
            <person name="Riley R."/>
            <person name="LaButti K."/>
            <person name="Andreopoulos B."/>
            <person name="Lipzen A."/>
            <person name="Chen C."/>
            <person name="Yanf M."/>
            <person name="Daum C."/>
            <person name="Ng V."/>
            <person name="Clum A."/>
            <person name="Steindorff A."/>
            <person name="Ohm R."/>
            <person name="Martin F."/>
            <person name="Silar P."/>
            <person name="Natvig D."/>
            <person name="Lalanne C."/>
            <person name="Gautier V."/>
            <person name="Ament-velasquez S.L."/>
            <person name="Kruys A."/>
            <person name="Hutchinson M.I."/>
            <person name="Powell A.J."/>
            <person name="Barry K."/>
            <person name="Miller A.N."/>
            <person name="Grigoriev I.V."/>
            <person name="Debuchy R."/>
            <person name="Gladieux P."/>
            <person name="Thoren M.H."/>
            <person name="Johannesson H."/>
        </authorList>
    </citation>
    <scope>NUCLEOTIDE SEQUENCE</scope>
    <source>
        <strain evidence="7">SMH3391-2</strain>
    </source>
</reference>
<dbReference type="InterPro" id="IPR029058">
    <property type="entry name" value="AB_hydrolase_fold"/>
</dbReference>
<sequence length="571" mass="63323">MLRPIFSPWALLLSGSSFPLAVAARSFAKFSHLEASIAHSNNSTPPYVPTYNVSLPIDHFNASDTRTFTNRYWVNDTYYKPGGPVIFINFAEGTVTPAGIALTLAEWTGHHTFASAVMHLSKQLNGVAIGWEHRYYGYSQPFELSKEDFPVGGAKDYQYLSVNQSLEDVVCFATKHIHQAKLKDNTVLSNLGPNATEILHPSTTPWIWVGGSYAGNLGAWLRLRNPEVIYAVWASSAPVECRPDGSAYFNNIYRATPSNCTADMQAVTRHVDSLLSSTDDSLLSSTDDSAKHRDAVGKLLMHPITYIFQGCGPSGTIHSFCNYLEGFDVASYLYHHRSSNAHDATAGLEVGLAAYLHALWRHNADISPMLAAMRTHSHPNPRDAYAWQWQSWTEIGLFQTIDPASEMALGSRFLDYGAARRDFVDDLPNRVDNSYVRQFGGWNMQPSNTMFSDGEFDPWRAFSVTSQDGHLGAPERGVTTEIPKCGVSLEKGSDIFGIVHEGAVHAADLGSYLYPVEQQEEEESDGVYKNTTLDGLLWPPMFERAGALFLRALKEEWLPCFEEARGRVTAI</sequence>
<dbReference type="InterPro" id="IPR008758">
    <property type="entry name" value="Peptidase_S28"/>
</dbReference>
<keyword evidence="8" id="KW-1185">Reference proteome</keyword>
<organism evidence="7 8">
    <name type="scientific">Bombardia bombarda</name>
    <dbReference type="NCBI Taxonomy" id="252184"/>
    <lineage>
        <taxon>Eukaryota</taxon>
        <taxon>Fungi</taxon>
        <taxon>Dikarya</taxon>
        <taxon>Ascomycota</taxon>
        <taxon>Pezizomycotina</taxon>
        <taxon>Sordariomycetes</taxon>
        <taxon>Sordariomycetidae</taxon>
        <taxon>Sordariales</taxon>
        <taxon>Lasiosphaeriaceae</taxon>
        <taxon>Bombardia</taxon>
    </lineage>
</organism>
<evidence type="ECO:0000256" key="2">
    <source>
        <dbReference type="ARBA" id="ARBA00022670"/>
    </source>
</evidence>